<comment type="caution">
    <text evidence="2">The sequence shown here is derived from an EMBL/GenBank/DDBJ whole genome shotgun (WGS) entry which is preliminary data.</text>
</comment>
<reference evidence="2 3" key="2">
    <citation type="journal article" date="2012" name="Proc. Natl. Acad. Sci. U.S.A.">
        <title>Antigenic diversity is generated by distinct evolutionary mechanisms in African trypanosome species.</title>
        <authorList>
            <person name="Jackson A.P."/>
            <person name="Berry A."/>
            <person name="Aslett M."/>
            <person name="Allison H.C."/>
            <person name="Burton P."/>
            <person name="Vavrova-Anderson J."/>
            <person name="Brown R."/>
            <person name="Browne H."/>
            <person name="Corton N."/>
            <person name="Hauser H."/>
            <person name="Gamble J."/>
            <person name="Gilderthorp R."/>
            <person name="Marcello L."/>
            <person name="McQuillan J."/>
            <person name="Otto T.D."/>
            <person name="Quail M.A."/>
            <person name="Sanders M.J."/>
            <person name="van Tonder A."/>
            <person name="Ginger M.L."/>
            <person name="Field M.C."/>
            <person name="Barry J.D."/>
            <person name="Hertz-Fowler C."/>
            <person name="Berriman M."/>
        </authorList>
    </citation>
    <scope>NUCLEOTIDE SEQUENCE [LARGE SCALE GENOMIC DNA]</scope>
    <source>
        <strain evidence="2 3">IL3000</strain>
    </source>
</reference>
<feature type="region of interest" description="Disordered" evidence="1">
    <location>
        <begin position="90"/>
        <end position="110"/>
    </location>
</feature>
<proteinExistence type="predicted"/>
<reference evidence="3" key="1">
    <citation type="submission" date="2011-07" db="EMBL/GenBank/DDBJ databases">
        <title>Divergent evolution of antigenic variation in African trypanosomes.</title>
        <authorList>
            <person name="Jackson A.P."/>
            <person name="Berry A."/>
            <person name="Allison H.C."/>
            <person name="Burton P."/>
            <person name="Anderson J."/>
            <person name="Aslett M."/>
            <person name="Brown R."/>
            <person name="Corton N."/>
            <person name="Harris D."/>
            <person name="Hauser H."/>
            <person name="Gamble J."/>
            <person name="Gilderthorp R."/>
            <person name="McQuillan J."/>
            <person name="Quail M.A."/>
            <person name="Sanders M."/>
            <person name="Van Tonder A."/>
            <person name="Ginger M.L."/>
            <person name="Donelson J.E."/>
            <person name="Field M.C."/>
            <person name="Barry J.D."/>
            <person name="Berriman M."/>
            <person name="Hertz-Fowler C."/>
        </authorList>
    </citation>
    <scope>NUCLEOTIDE SEQUENCE [LARGE SCALE GENOMIC DNA]</scope>
    <source>
        <strain evidence="3">IL3000</strain>
    </source>
</reference>
<gene>
    <name evidence="2" type="ORF">TCIL3000_0_06630</name>
</gene>
<evidence type="ECO:0000313" key="2">
    <source>
        <dbReference type="EMBL" id="CCD15644.1"/>
    </source>
</evidence>
<dbReference type="AlphaFoldDB" id="F9WED7"/>
<dbReference type="OMA" id="SANSHTM"/>
<accession>F9WED7</accession>
<name>F9WED7_TRYCI</name>
<evidence type="ECO:0000256" key="1">
    <source>
        <dbReference type="SAM" id="MobiDB-lite"/>
    </source>
</evidence>
<protein>
    <submittedName>
        <fullName evidence="2">WGS project CAEQ00000000 data, annotated contig 251</fullName>
    </submittedName>
</protein>
<evidence type="ECO:0000313" key="3">
    <source>
        <dbReference type="Proteomes" id="UP000000702"/>
    </source>
</evidence>
<dbReference type="Proteomes" id="UP000000702">
    <property type="component" value="Unassembled WGS sequence"/>
</dbReference>
<sequence length="287" mass="32055">MSRDSSKINAADSPRFLDSRGFSCTRVTTRWVDRLHDNNKKLIQVQAALGSLSKQLDEYNKELAIVYINADLLITLRIAEYRQKIGSAMASPPAKKMRSKRATTSRAANRLQPDSNCTEALIAAMDEKKRAKVSTILGNFFKREIHDQGGSACYTPQPPSAQCLPSPAMQVLTTTAQAVEPRPTAPTNDSSKLFSSSGVNTRDLCSSFTDHNPNSQRRHRDVPPEIWEEMVKLRLKRLYLEEQIASLVTSIDAQTERFHCLMQIQAIGQYVTDGALPSGGFVRKKKR</sequence>
<organism evidence="2 3">
    <name type="scientific">Trypanosoma congolense (strain IL3000)</name>
    <dbReference type="NCBI Taxonomy" id="1068625"/>
    <lineage>
        <taxon>Eukaryota</taxon>
        <taxon>Discoba</taxon>
        <taxon>Euglenozoa</taxon>
        <taxon>Kinetoplastea</taxon>
        <taxon>Metakinetoplastina</taxon>
        <taxon>Trypanosomatida</taxon>
        <taxon>Trypanosomatidae</taxon>
        <taxon>Trypanosoma</taxon>
        <taxon>Nannomonas</taxon>
    </lineage>
</organism>
<dbReference type="EMBL" id="CAEQ01001994">
    <property type="protein sequence ID" value="CCD15644.1"/>
    <property type="molecule type" value="Genomic_DNA"/>
</dbReference>
<keyword evidence="3" id="KW-1185">Reference proteome</keyword>
<dbReference type="VEuPathDB" id="TriTrypDB:TcIL3000_0_06630"/>